<evidence type="ECO:0000313" key="3">
    <source>
        <dbReference type="EMBL" id="CAF3801581.1"/>
    </source>
</evidence>
<dbReference type="PANTHER" id="PTHR46060">
    <property type="entry name" value="MARINER MOS1 TRANSPOSASE-LIKE PROTEIN"/>
    <property type="match status" value="1"/>
</dbReference>
<dbReference type="EMBL" id="CAJNOK010007403">
    <property type="protein sequence ID" value="CAF1033308.1"/>
    <property type="molecule type" value="Genomic_DNA"/>
</dbReference>
<name>A0A816BLM4_9BILA</name>
<dbReference type="InterPro" id="IPR052709">
    <property type="entry name" value="Transposase-MT_Hybrid"/>
</dbReference>
<proteinExistence type="predicted"/>
<keyword evidence="5" id="KW-1185">Reference proteome</keyword>
<protein>
    <recommendedName>
        <fullName evidence="6">Mos1 transposase HTH domain-containing protein</fullName>
    </recommendedName>
</protein>
<organism evidence="2 5">
    <name type="scientific">Didymodactylos carnosus</name>
    <dbReference type="NCBI Taxonomy" id="1234261"/>
    <lineage>
        <taxon>Eukaryota</taxon>
        <taxon>Metazoa</taxon>
        <taxon>Spiralia</taxon>
        <taxon>Gnathifera</taxon>
        <taxon>Rotifera</taxon>
        <taxon>Eurotatoria</taxon>
        <taxon>Bdelloidea</taxon>
        <taxon>Philodinida</taxon>
        <taxon>Philodinidae</taxon>
        <taxon>Didymodactylos</taxon>
    </lineage>
</organism>
<dbReference type="OrthoDB" id="10022101at2759"/>
<dbReference type="EMBL" id="CAJOBA010007414">
    <property type="protein sequence ID" value="CAF3801581.1"/>
    <property type="molecule type" value="Genomic_DNA"/>
</dbReference>
<dbReference type="Proteomes" id="UP000682733">
    <property type="component" value="Unassembled WGS sequence"/>
</dbReference>
<sequence>MTTENFRFYIKVRIALSIPARVIHDELNSVYGDDASGLSTVERWSKLFREGREEIEDKARPGRPITETTTENIEQIRLLIDDDPYITIEGIQERTNLSYGTVQLIIGDH</sequence>
<dbReference type="Proteomes" id="UP000663829">
    <property type="component" value="Unassembled WGS sequence"/>
</dbReference>
<gene>
    <name evidence="2" type="ORF">GPM918_LOCUS43152</name>
    <name evidence="1" type="ORF">OVA965_LOCUS16103</name>
    <name evidence="4" type="ORF">SRO942_LOCUS44560</name>
    <name evidence="3" type="ORF">TMI583_LOCUS16112</name>
</gene>
<reference evidence="2" key="1">
    <citation type="submission" date="2021-02" db="EMBL/GenBank/DDBJ databases">
        <authorList>
            <person name="Nowell W R."/>
        </authorList>
    </citation>
    <scope>NUCLEOTIDE SEQUENCE</scope>
</reference>
<dbReference type="EMBL" id="CAJNOQ010038311">
    <property type="protein sequence ID" value="CAF1612094.1"/>
    <property type="molecule type" value="Genomic_DNA"/>
</dbReference>
<dbReference type="Proteomes" id="UP000677228">
    <property type="component" value="Unassembled WGS sequence"/>
</dbReference>
<comment type="caution">
    <text evidence="2">The sequence shown here is derived from an EMBL/GenBank/DDBJ whole genome shotgun (WGS) entry which is preliminary data.</text>
</comment>
<evidence type="ECO:0000313" key="1">
    <source>
        <dbReference type="EMBL" id="CAF1033308.1"/>
    </source>
</evidence>
<dbReference type="PANTHER" id="PTHR46060:SF1">
    <property type="entry name" value="MARINER MOS1 TRANSPOSASE-LIKE PROTEIN"/>
    <property type="match status" value="1"/>
</dbReference>
<evidence type="ECO:0000313" key="5">
    <source>
        <dbReference type="Proteomes" id="UP000663829"/>
    </source>
</evidence>
<dbReference type="Proteomes" id="UP000681722">
    <property type="component" value="Unassembled WGS sequence"/>
</dbReference>
<accession>A0A816BLM4</accession>
<evidence type="ECO:0000313" key="4">
    <source>
        <dbReference type="EMBL" id="CAF4495637.1"/>
    </source>
</evidence>
<dbReference type="AlphaFoldDB" id="A0A816BLM4"/>
<evidence type="ECO:0000313" key="2">
    <source>
        <dbReference type="EMBL" id="CAF1612094.1"/>
    </source>
</evidence>
<dbReference type="EMBL" id="CAJOBC010105099">
    <property type="protein sequence ID" value="CAF4495637.1"/>
    <property type="molecule type" value="Genomic_DNA"/>
</dbReference>
<evidence type="ECO:0008006" key="6">
    <source>
        <dbReference type="Google" id="ProtNLM"/>
    </source>
</evidence>